<dbReference type="OrthoDB" id="257751at2"/>
<dbReference type="CDD" id="cd05013">
    <property type="entry name" value="SIS_RpiR"/>
    <property type="match status" value="1"/>
</dbReference>
<evidence type="ECO:0000259" key="6">
    <source>
        <dbReference type="PROSITE" id="PS51464"/>
    </source>
</evidence>
<dbReference type="Gene3D" id="1.10.10.10">
    <property type="entry name" value="Winged helix-like DNA-binding domain superfamily/Winged helix DNA-binding domain"/>
    <property type="match status" value="1"/>
</dbReference>
<evidence type="ECO:0000256" key="3">
    <source>
        <dbReference type="ARBA" id="ARBA00023163"/>
    </source>
</evidence>
<dbReference type="NCBIfam" id="NF008451">
    <property type="entry name" value="PRK11302.1"/>
    <property type="match status" value="1"/>
</dbReference>
<keyword evidence="8" id="KW-1185">Reference proteome</keyword>
<dbReference type="EMBL" id="FOXF01000011">
    <property type="protein sequence ID" value="SFP25645.1"/>
    <property type="molecule type" value="Genomic_DNA"/>
</dbReference>
<evidence type="ECO:0000313" key="8">
    <source>
        <dbReference type="Proteomes" id="UP000243745"/>
    </source>
</evidence>
<evidence type="ECO:0000256" key="2">
    <source>
        <dbReference type="ARBA" id="ARBA00023125"/>
    </source>
</evidence>
<dbReference type="RefSeq" id="WP_051621918.1">
    <property type="nucleotide sequence ID" value="NZ_FOXF01000011.1"/>
</dbReference>
<dbReference type="PANTHER" id="PTHR30514">
    <property type="entry name" value="GLUCOKINASE"/>
    <property type="match status" value="1"/>
</dbReference>
<sequence length="298" mass="33464">MLNFLDFIKSKYEFFSPKEKKIADVVLEQPQKIIASSIAQLAKSAGVSEPTVHRFCQKINTEGYPDFKLKLAQTLAKGIPYVNIHVDENDSTENYTKKIFDSSISILNEARKNVDIRVIQRCVDVLSCARRITFCGLGSSATVAHDMLNKFFRFNIPCNYFEDPVMMLMSASNCSLEDVFVLISHTGRTKDLIDVAKYARSRKATVIGLTSENSPLAEECSLVLSAKIPEDTDIYIPMASRLVQLALVDVLATGLFLRKGPQFIANLKNVKEAIKESRLEMPREKKADNKEPGEEENK</sequence>
<dbReference type="InterPro" id="IPR047640">
    <property type="entry name" value="RpiR-like"/>
</dbReference>
<dbReference type="Pfam" id="PF01418">
    <property type="entry name" value="HTH_6"/>
    <property type="match status" value="1"/>
</dbReference>
<feature type="region of interest" description="Disordered" evidence="4">
    <location>
        <begin position="278"/>
        <end position="298"/>
    </location>
</feature>
<keyword evidence="1" id="KW-0805">Transcription regulation</keyword>
<reference evidence="7 8" key="1">
    <citation type="submission" date="2016-10" db="EMBL/GenBank/DDBJ databases">
        <authorList>
            <person name="Varghese N."/>
            <person name="Submissions S."/>
        </authorList>
    </citation>
    <scope>NUCLEOTIDE SEQUENCE [LARGE SCALE GENOMIC DNA]</scope>
    <source>
        <strain evidence="7 8">DSM 1361</strain>
    </source>
</reference>
<gene>
    <name evidence="7" type="ORF">SAMN02910344_00877</name>
</gene>
<proteinExistence type="predicted"/>
<keyword evidence="2" id="KW-0238">DNA-binding</keyword>
<dbReference type="Gene3D" id="3.40.50.10490">
    <property type="entry name" value="Glucose-6-phosphate isomerase like protein, domain 1"/>
    <property type="match status" value="1"/>
</dbReference>
<dbReference type="SUPFAM" id="SSF53697">
    <property type="entry name" value="SIS domain"/>
    <property type="match status" value="1"/>
</dbReference>
<evidence type="ECO:0000259" key="5">
    <source>
        <dbReference type="PROSITE" id="PS51071"/>
    </source>
</evidence>
<dbReference type="SUPFAM" id="SSF46689">
    <property type="entry name" value="Homeodomain-like"/>
    <property type="match status" value="1"/>
</dbReference>
<dbReference type="InterPro" id="IPR001347">
    <property type="entry name" value="SIS_dom"/>
</dbReference>
<dbReference type="InterPro" id="IPR046348">
    <property type="entry name" value="SIS_dom_sf"/>
</dbReference>
<dbReference type="PROSITE" id="PS51071">
    <property type="entry name" value="HTH_RPIR"/>
    <property type="match status" value="1"/>
</dbReference>
<feature type="domain" description="SIS" evidence="6">
    <location>
        <begin position="122"/>
        <end position="261"/>
    </location>
</feature>
<organism evidence="7 8">
    <name type="scientific">Ruminobacter amylophilus</name>
    <dbReference type="NCBI Taxonomy" id="867"/>
    <lineage>
        <taxon>Bacteria</taxon>
        <taxon>Pseudomonadati</taxon>
        <taxon>Pseudomonadota</taxon>
        <taxon>Gammaproteobacteria</taxon>
        <taxon>Aeromonadales</taxon>
        <taxon>Succinivibrionaceae</taxon>
        <taxon>Ruminobacter</taxon>
    </lineage>
</organism>
<keyword evidence="3" id="KW-0804">Transcription</keyword>
<dbReference type="InterPro" id="IPR036388">
    <property type="entry name" value="WH-like_DNA-bd_sf"/>
</dbReference>
<evidence type="ECO:0000256" key="4">
    <source>
        <dbReference type="SAM" id="MobiDB-lite"/>
    </source>
</evidence>
<dbReference type="Proteomes" id="UP000243745">
    <property type="component" value="Unassembled WGS sequence"/>
</dbReference>
<accession>A0A662ZGQ3</accession>
<dbReference type="InterPro" id="IPR009057">
    <property type="entry name" value="Homeodomain-like_sf"/>
</dbReference>
<evidence type="ECO:0000313" key="7">
    <source>
        <dbReference type="EMBL" id="SFP25645.1"/>
    </source>
</evidence>
<dbReference type="GO" id="GO:0003700">
    <property type="term" value="F:DNA-binding transcription factor activity"/>
    <property type="evidence" value="ECO:0007669"/>
    <property type="project" value="InterPro"/>
</dbReference>
<dbReference type="InterPro" id="IPR035472">
    <property type="entry name" value="RpiR-like_SIS"/>
</dbReference>
<evidence type="ECO:0000256" key="1">
    <source>
        <dbReference type="ARBA" id="ARBA00023015"/>
    </source>
</evidence>
<dbReference type="PANTHER" id="PTHR30514:SF1">
    <property type="entry name" value="HTH-TYPE TRANSCRIPTIONAL REGULATOR HEXR-RELATED"/>
    <property type="match status" value="1"/>
</dbReference>
<dbReference type="GO" id="GO:0097367">
    <property type="term" value="F:carbohydrate derivative binding"/>
    <property type="evidence" value="ECO:0007669"/>
    <property type="project" value="InterPro"/>
</dbReference>
<dbReference type="AlphaFoldDB" id="A0A662ZGQ3"/>
<dbReference type="PROSITE" id="PS51464">
    <property type="entry name" value="SIS"/>
    <property type="match status" value="1"/>
</dbReference>
<dbReference type="GO" id="GO:1901135">
    <property type="term" value="P:carbohydrate derivative metabolic process"/>
    <property type="evidence" value="ECO:0007669"/>
    <property type="project" value="InterPro"/>
</dbReference>
<feature type="domain" description="HTH rpiR-type" evidence="5">
    <location>
        <begin position="2"/>
        <end position="78"/>
    </location>
</feature>
<protein>
    <submittedName>
        <fullName evidence="7">Transcriptional regulator, RpiR family</fullName>
    </submittedName>
</protein>
<dbReference type="InterPro" id="IPR000281">
    <property type="entry name" value="HTH_RpiR"/>
</dbReference>
<dbReference type="Pfam" id="PF01380">
    <property type="entry name" value="SIS"/>
    <property type="match status" value="1"/>
</dbReference>
<name>A0A662ZGQ3_9GAMM</name>
<dbReference type="GO" id="GO:0003677">
    <property type="term" value="F:DNA binding"/>
    <property type="evidence" value="ECO:0007669"/>
    <property type="project" value="UniProtKB-KW"/>
</dbReference>